<comment type="caution">
    <text evidence="1">The sequence shown here is derived from an EMBL/GenBank/DDBJ whole genome shotgun (WGS) entry which is preliminary data.</text>
</comment>
<reference evidence="1" key="1">
    <citation type="submission" date="2023-10" db="EMBL/GenBank/DDBJ databases">
        <authorList>
            <person name="Rodriguez Cubillos JULIANA M."/>
            <person name="De Vega J."/>
        </authorList>
    </citation>
    <scope>NUCLEOTIDE SEQUENCE</scope>
</reference>
<proteinExistence type="predicted"/>
<accession>A0ACB0LI82</accession>
<sequence>MTLSIECEVIRKKRSTGRRKPKSFFQKIPSELQSNIFERLCRKDQSRAMCVAHSWRECILNTTLSREETPQSLARLLEKPPPDLNLHKIFHWCSQVMCCMVGRKELIDTCNGLLLFCHNRGQAQNITHDIDHYYVLNHATKQCVVVSKPVQTSGRYSYATLIYDPAKSWYFKIMHFQGHRYVNIFSSENGVWTTLSLSLPESFIASCWIKKSVYLNGYVYRLTDSCHLIKIRVDPQENVSKQAEIIPLTPDILSDNISHWELSVKGGKLFFVIMSTDVNLKVYELVECTTRNVTSYSWYNVHRIETRSLFPLTSVNLSLFHPYYEVAFFKRQENLLCYFNLSNYFNIPIIKEVPYHDDLYGYLSWCHPALLQSFKPFICCLNKEKSRVFQRLSGYPLHSDMVVDVGSAVSSN</sequence>
<organism evidence="1 2">
    <name type="scientific">Trifolium pratense</name>
    <name type="common">Red clover</name>
    <dbReference type="NCBI Taxonomy" id="57577"/>
    <lineage>
        <taxon>Eukaryota</taxon>
        <taxon>Viridiplantae</taxon>
        <taxon>Streptophyta</taxon>
        <taxon>Embryophyta</taxon>
        <taxon>Tracheophyta</taxon>
        <taxon>Spermatophyta</taxon>
        <taxon>Magnoliopsida</taxon>
        <taxon>eudicotyledons</taxon>
        <taxon>Gunneridae</taxon>
        <taxon>Pentapetalae</taxon>
        <taxon>rosids</taxon>
        <taxon>fabids</taxon>
        <taxon>Fabales</taxon>
        <taxon>Fabaceae</taxon>
        <taxon>Papilionoideae</taxon>
        <taxon>50 kb inversion clade</taxon>
        <taxon>NPAAA clade</taxon>
        <taxon>Hologalegina</taxon>
        <taxon>IRL clade</taxon>
        <taxon>Trifolieae</taxon>
        <taxon>Trifolium</taxon>
    </lineage>
</organism>
<name>A0ACB0LI82_TRIPR</name>
<keyword evidence="2" id="KW-1185">Reference proteome</keyword>
<evidence type="ECO:0000313" key="1">
    <source>
        <dbReference type="EMBL" id="CAJ2669214.1"/>
    </source>
</evidence>
<dbReference type="EMBL" id="CASHSV030000615">
    <property type="protein sequence ID" value="CAJ2669214.1"/>
    <property type="molecule type" value="Genomic_DNA"/>
</dbReference>
<dbReference type="Proteomes" id="UP001177021">
    <property type="component" value="Unassembled WGS sequence"/>
</dbReference>
<evidence type="ECO:0000313" key="2">
    <source>
        <dbReference type="Proteomes" id="UP001177021"/>
    </source>
</evidence>
<gene>
    <name evidence="1" type="ORF">MILVUS5_LOCUS33466</name>
</gene>
<protein>
    <submittedName>
        <fullName evidence="1">Uncharacterized protein</fullName>
    </submittedName>
</protein>